<protein>
    <recommendedName>
        <fullName evidence="11">Major fimbrial subunit protein N-terminal domain-containing protein</fullName>
    </recommendedName>
</protein>
<comment type="similarity">
    <text evidence="2">Belongs to the bacteroidetes fimbrillin superfamily. FimB/Mfa2 family.</text>
</comment>
<evidence type="ECO:0000256" key="2">
    <source>
        <dbReference type="ARBA" id="ARBA00007248"/>
    </source>
</evidence>
<keyword evidence="5" id="KW-0564">Palmitate</keyword>
<dbReference type="RefSeq" id="WP_005799112.1">
    <property type="nucleotide sequence ID" value="NZ_JH724219.1"/>
</dbReference>
<keyword evidence="7" id="KW-0449">Lipoprotein</keyword>
<dbReference type="AlphaFoldDB" id="A0A0E2AIL2"/>
<keyword evidence="3 8" id="KW-0732">Signal</keyword>
<gene>
    <name evidence="9" type="ORF">HMPREF1056_04477</name>
</gene>
<name>A0A0E2AIL2_BACFG</name>
<reference evidence="9 10" key="1">
    <citation type="submission" date="2012-02" db="EMBL/GenBank/DDBJ databases">
        <title>The Genome Sequence of Bacteroides fragilis CL07T12C05.</title>
        <authorList>
            <consortium name="The Broad Institute Genome Sequencing Platform"/>
            <person name="Earl A."/>
            <person name="Ward D."/>
            <person name="Feldgarden M."/>
            <person name="Gevers D."/>
            <person name="Zitomersky N.L."/>
            <person name="Coyne M.J."/>
            <person name="Comstock L.E."/>
            <person name="Young S.K."/>
            <person name="Zeng Q."/>
            <person name="Gargeya S."/>
            <person name="Fitzgerald M."/>
            <person name="Haas B."/>
            <person name="Abouelleil A."/>
            <person name="Alvarado L."/>
            <person name="Arachchi H.M."/>
            <person name="Berlin A."/>
            <person name="Chapman S.B."/>
            <person name="Gearin G."/>
            <person name="Goldberg J."/>
            <person name="Griggs A."/>
            <person name="Gujja S."/>
            <person name="Hansen M."/>
            <person name="Heiman D."/>
            <person name="Howarth C."/>
            <person name="Larimer J."/>
            <person name="Lui A."/>
            <person name="MacDonald P.J.P."/>
            <person name="McCowen C."/>
            <person name="Montmayeur A."/>
            <person name="Murphy C."/>
            <person name="Neiman D."/>
            <person name="Pearson M."/>
            <person name="Priest M."/>
            <person name="Roberts A."/>
            <person name="Saif S."/>
            <person name="Shea T."/>
            <person name="Sisk P."/>
            <person name="Stolte C."/>
            <person name="Sykes S."/>
            <person name="Wortman J."/>
            <person name="Nusbaum C."/>
            <person name="Birren B."/>
        </authorList>
    </citation>
    <scope>NUCLEOTIDE SEQUENCE [LARGE SCALE GENOMIC DNA]</scope>
    <source>
        <strain evidence="9 10">CL07T12C05</strain>
    </source>
</reference>
<accession>A0A0E2AIL2</accession>
<evidence type="ECO:0008006" key="11">
    <source>
        <dbReference type="Google" id="ProtNLM"/>
    </source>
</evidence>
<organism evidence="9 10">
    <name type="scientific">Bacteroides fragilis CL07T12C05</name>
    <dbReference type="NCBI Taxonomy" id="997883"/>
    <lineage>
        <taxon>Bacteria</taxon>
        <taxon>Pseudomonadati</taxon>
        <taxon>Bacteroidota</taxon>
        <taxon>Bacteroidia</taxon>
        <taxon>Bacteroidales</taxon>
        <taxon>Bacteroidaceae</taxon>
        <taxon>Bacteroides</taxon>
    </lineage>
</organism>
<keyword evidence="4" id="KW-0472">Membrane</keyword>
<evidence type="ECO:0000256" key="4">
    <source>
        <dbReference type="ARBA" id="ARBA00023136"/>
    </source>
</evidence>
<comment type="caution">
    <text evidence="9">The sequence shown here is derived from an EMBL/GenBank/DDBJ whole genome shotgun (WGS) entry which is preliminary data.</text>
</comment>
<sequence length="417" mass="44529">MRKRSMFLWSLLAAMTMSACSEHNELPSGEVPGGNSKANFIVKLNFEGTSMEQGGKTRAAQSTAVPETSWSNIHQVQILLYDASNIVRFSDVVTPTAGNTTFTYTDVPAGTYTMVAIANAKSSADAINTYLDGGTTPVEWGMWNVRQKQVQNMVMKYKTGTFPAFCSAALAGNTAYTEPAEIFMGAVSNVVISSDATATPSPIALKREVSLMRVRLNVKDKEGNTNNENTAKGVDFTQDASIMIYRLPDYLKVMAGNDGGVSATSTATNILSISDGEVFKTAEPGAGYNPGGMILNGNFTMWRDVVVFPNNGGRVNDSATTGTADRQRQYFIVVSGRGKAGHILGDGTALPSDATVYWSGVVKENFVPNVIREVNLTLRTGGSTTVPVTPTEYGGLTITVGAPTPWDSNIVNSDIIM</sequence>
<dbReference type="HOGENOM" id="CLU_658345_0_0_10"/>
<evidence type="ECO:0000256" key="3">
    <source>
        <dbReference type="ARBA" id="ARBA00022729"/>
    </source>
</evidence>
<evidence type="ECO:0000256" key="5">
    <source>
        <dbReference type="ARBA" id="ARBA00023139"/>
    </source>
</evidence>
<dbReference type="Pfam" id="PF08842">
    <property type="entry name" value="Mfa2"/>
    <property type="match status" value="1"/>
</dbReference>
<dbReference type="PATRIC" id="fig|997883.3.peg.4734"/>
<dbReference type="Gene3D" id="2.60.40.2100">
    <property type="match status" value="1"/>
</dbReference>
<feature type="chain" id="PRO_5002391655" description="Major fimbrial subunit protein N-terminal domain-containing protein" evidence="8">
    <location>
        <begin position="20"/>
        <end position="417"/>
    </location>
</feature>
<evidence type="ECO:0000313" key="10">
    <source>
        <dbReference type="Proteomes" id="UP000003879"/>
    </source>
</evidence>
<evidence type="ECO:0000256" key="8">
    <source>
        <dbReference type="SAM" id="SignalP"/>
    </source>
</evidence>
<evidence type="ECO:0000313" key="9">
    <source>
        <dbReference type="EMBL" id="EIY89132.1"/>
    </source>
</evidence>
<evidence type="ECO:0000256" key="7">
    <source>
        <dbReference type="ARBA" id="ARBA00023288"/>
    </source>
</evidence>
<feature type="signal peptide" evidence="8">
    <location>
        <begin position="1"/>
        <end position="19"/>
    </location>
</feature>
<dbReference type="PROSITE" id="PS51257">
    <property type="entry name" value="PROKAR_LIPOPROTEIN"/>
    <property type="match status" value="1"/>
</dbReference>
<dbReference type="GO" id="GO:0009279">
    <property type="term" value="C:cell outer membrane"/>
    <property type="evidence" value="ECO:0007669"/>
    <property type="project" value="UniProtKB-SubCell"/>
</dbReference>
<dbReference type="Proteomes" id="UP000003879">
    <property type="component" value="Unassembled WGS sequence"/>
</dbReference>
<dbReference type="InterPro" id="IPR014941">
    <property type="entry name" value="FimB/Mfa2/Mfa3"/>
</dbReference>
<keyword evidence="6" id="KW-0998">Cell outer membrane</keyword>
<evidence type="ECO:0000256" key="6">
    <source>
        <dbReference type="ARBA" id="ARBA00023237"/>
    </source>
</evidence>
<evidence type="ECO:0000256" key="1">
    <source>
        <dbReference type="ARBA" id="ARBA00004442"/>
    </source>
</evidence>
<comment type="subcellular location">
    <subcellularLocation>
        <location evidence="1">Cell outer membrane</location>
    </subcellularLocation>
</comment>
<proteinExistence type="inferred from homology"/>
<dbReference type="EMBL" id="AGXN01000028">
    <property type="protein sequence ID" value="EIY89132.1"/>
    <property type="molecule type" value="Genomic_DNA"/>
</dbReference>